<keyword evidence="2" id="KW-1185">Reference proteome</keyword>
<dbReference type="EMBL" id="MN013088">
    <property type="protein sequence ID" value="QEG13512.1"/>
    <property type="molecule type" value="Genomic_DNA"/>
</dbReference>
<evidence type="ECO:0000313" key="2">
    <source>
        <dbReference type="Proteomes" id="UP000324040"/>
    </source>
</evidence>
<gene>
    <name evidence="1" type="ORF">SPLENDIDRED_38</name>
</gene>
<reference evidence="1 2" key="1">
    <citation type="submission" date="2019-06" db="EMBL/GenBank/DDBJ databases">
        <authorList>
            <person name="Handoko Y.A."/>
            <person name="Wardani A.K."/>
            <person name="Sutrisno A.A."/>
            <person name="Widjanarko S.B."/>
            <person name="Sharma R."/>
            <person name="Grose J.H."/>
        </authorList>
    </citation>
    <scope>NUCLEOTIDE SEQUENCE [LARGE SCALE GENOMIC DNA]</scope>
</reference>
<name>A0A5B9NL79_9CAUD</name>
<sequence>MQGAKAHFDLLTVGLLPRVGGSTYITRTKHFKRHIEVQPYLHLSFIGLK</sequence>
<accession>A0A5B9NL79</accession>
<protein>
    <submittedName>
        <fullName evidence="1">Uncharacterized protein</fullName>
    </submittedName>
</protein>
<dbReference type="Proteomes" id="UP000324040">
    <property type="component" value="Segment"/>
</dbReference>
<proteinExistence type="predicted"/>
<evidence type="ECO:0000313" key="1">
    <source>
        <dbReference type="EMBL" id="QEG13512.1"/>
    </source>
</evidence>
<organism evidence="1 2">
    <name type="scientific">Bacillus phage vB_BspS_SplendidRed</name>
    <dbReference type="NCBI Taxonomy" id="2591379"/>
    <lineage>
        <taxon>Viruses</taxon>
        <taxon>Duplodnaviria</taxon>
        <taxon>Heunggongvirae</taxon>
        <taxon>Uroviricota</taxon>
        <taxon>Caudoviricetes</taxon>
        <taxon>Trautnerviridae</taxon>
        <taxon>Polsinellivirinae</taxon>
        <taxon>Splendidredvirus</taxon>
        <taxon>Splendidredvirus splendidred</taxon>
    </lineage>
</organism>